<dbReference type="PANTHER" id="PTHR11100">
    <property type="entry name" value="HEREGULIN-NEUREGULIN FAMILY MEMBER"/>
    <property type="match status" value="1"/>
</dbReference>
<dbReference type="GO" id="GO:0005615">
    <property type="term" value="C:extracellular space"/>
    <property type="evidence" value="ECO:0007669"/>
    <property type="project" value="TreeGrafter"/>
</dbReference>
<dbReference type="AlphaFoldDB" id="A0A8C7J854"/>
<keyword evidence="17" id="KW-1185">Reference proteome</keyword>
<feature type="compositionally biased region" description="Basic residues" evidence="12">
    <location>
        <begin position="531"/>
        <end position="540"/>
    </location>
</feature>
<evidence type="ECO:0000256" key="7">
    <source>
        <dbReference type="ARBA" id="ARBA00022989"/>
    </source>
</evidence>
<evidence type="ECO:0000256" key="6">
    <source>
        <dbReference type="ARBA" id="ARBA00022692"/>
    </source>
</evidence>
<evidence type="ECO:0000256" key="2">
    <source>
        <dbReference type="ARBA" id="ARBA00004613"/>
    </source>
</evidence>
<name>A0A8C7J854_ONCKI</name>
<feature type="region of interest" description="Disordered" evidence="12">
    <location>
        <begin position="482"/>
        <end position="580"/>
    </location>
</feature>
<evidence type="ECO:0000256" key="9">
    <source>
        <dbReference type="ARBA" id="ARBA00023136"/>
    </source>
</evidence>
<keyword evidence="11" id="KW-0325">Glycoprotein</keyword>
<reference evidence="16" key="2">
    <citation type="submission" date="2025-09" db="UniProtKB">
        <authorList>
            <consortium name="Ensembl"/>
        </authorList>
    </citation>
    <scope>IDENTIFICATION</scope>
</reference>
<feature type="compositionally biased region" description="Acidic residues" evidence="12">
    <location>
        <begin position="562"/>
        <end position="571"/>
    </location>
</feature>
<evidence type="ECO:0000259" key="14">
    <source>
        <dbReference type="Pfam" id="PF02158"/>
    </source>
</evidence>
<keyword evidence="8" id="KW-0339">Growth factor</keyword>
<organism evidence="16 17">
    <name type="scientific">Oncorhynchus kisutch</name>
    <name type="common">Coho salmon</name>
    <name type="synonym">Salmo kisutch</name>
    <dbReference type="NCBI Taxonomy" id="8019"/>
    <lineage>
        <taxon>Eukaryota</taxon>
        <taxon>Metazoa</taxon>
        <taxon>Chordata</taxon>
        <taxon>Craniata</taxon>
        <taxon>Vertebrata</taxon>
        <taxon>Euteleostomi</taxon>
        <taxon>Actinopterygii</taxon>
        <taxon>Neopterygii</taxon>
        <taxon>Teleostei</taxon>
        <taxon>Protacanthopterygii</taxon>
        <taxon>Salmoniformes</taxon>
        <taxon>Salmonidae</taxon>
        <taxon>Salmoninae</taxon>
        <taxon>Oncorhynchus</taxon>
    </lineage>
</organism>
<evidence type="ECO:0000313" key="16">
    <source>
        <dbReference type="Ensembl" id="ENSOKIP00005083595.1"/>
    </source>
</evidence>
<evidence type="ECO:0000256" key="4">
    <source>
        <dbReference type="ARBA" id="ARBA00022525"/>
    </source>
</evidence>
<reference evidence="16" key="1">
    <citation type="submission" date="2025-08" db="UniProtKB">
        <authorList>
            <consortium name="Ensembl"/>
        </authorList>
    </citation>
    <scope>IDENTIFICATION</scope>
</reference>
<evidence type="ECO:0000259" key="15">
    <source>
        <dbReference type="Pfam" id="PF25518"/>
    </source>
</evidence>
<dbReference type="InterPro" id="IPR057909">
    <property type="entry name" value="NRG2_N"/>
</dbReference>
<protein>
    <submittedName>
        <fullName evidence="16">Neuregulin 2b</fullName>
    </submittedName>
</protein>
<keyword evidence="6 13" id="KW-0812">Transmembrane</keyword>
<keyword evidence="4" id="KW-0964">Secreted</keyword>
<dbReference type="Pfam" id="PF02158">
    <property type="entry name" value="Neuregulin"/>
    <property type="match status" value="1"/>
</dbReference>
<keyword evidence="7 13" id="KW-1133">Transmembrane helix</keyword>
<keyword evidence="9 13" id="KW-0472">Membrane</keyword>
<evidence type="ECO:0000256" key="5">
    <source>
        <dbReference type="ARBA" id="ARBA00022536"/>
    </source>
</evidence>
<proteinExistence type="predicted"/>
<feature type="compositionally biased region" description="Basic and acidic residues" evidence="12">
    <location>
        <begin position="352"/>
        <end position="365"/>
    </location>
</feature>
<dbReference type="GO" id="GO:0048513">
    <property type="term" value="P:animal organ development"/>
    <property type="evidence" value="ECO:0007669"/>
    <property type="project" value="TreeGrafter"/>
</dbReference>
<dbReference type="GO" id="GO:0035556">
    <property type="term" value="P:intracellular signal transduction"/>
    <property type="evidence" value="ECO:0007669"/>
    <property type="project" value="TreeGrafter"/>
</dbReference>
<dbReference type="Pfam" id="PF25518">
    <property type="entry name" value="NRG2_N"/>
    <property type="match status" value="1"/>
</dbReference>
<evidence type="ECO:0000256" key="1">
    <source>
        <dbReference type="ARBA" id="ARBA00004251"/>
    </source>
</evidence>
<evidence type="ECO:0000256" key="10">
    <source>
        <dbReference type="ARBA" id="ARBA00023157"/>
    </source>
</evidence>
<evidence type="ECO:0000256" key="13">
    <source>
        <dbReference type="SAM" id="Phobius"/>
    </source>
</evidence>
<dbReference type="Proteomes" id="UP000694557">
    <property type="component" value="Unassembled WGS sequence"/>
</dbReference>
<keyword evidence="5" id="KW-0245">EGF-like domain</keyword>
<dbReference type="GO" id="GO:0005886">
    <property type="term" value="C:plasma membrane"/>
    <property type="evidence" value="ECO:0007669"/>
    <property type="project" value="UniProtKB-SubCell"/>
</dbReference>
<dbReference type="PANTHER" id="PTHR11100:SF20">
    <property type="entry name" value="PRO-NEUREGULIN-2, MEMBRANE-BOUND ISOFORM"/>
    <property type="match status" value="1"/>
</dbReference>
<dbReference type="GO" id="GO:0007399">
    <property type="term" value="P:nervous system development"/>
    <property type="evidence" value="ECO:0007669"/>
    <property type="project" value="InterPro"/>
</dbReference>
<dbReference type="GO" id="GO:0008083">
    <property type="term" value="F:growth factor activity"/>
    <property type="evidence" value="ECO:0007669"/>
    <property type="project" value="UniProtKB-KW"/>
</dbReference>
<dbReference type="InterPro" id="IPR002154">
    <property type="entry name" value="Neuregulin_C"/>
</dbReference>
<evidence type="ECO:0000256" key="12">
    <source>
        <dbReference type="SAM" id="MobiDB-lite"/>
    </source>
</evidence>
<accession>A0A8C7J854</accession>
<evidence type="ECO:0000256" key="3">
    <source>
        <dbReference type="ARBA" id="ARBA00022475"/>
    </source>
</evidence>
<feature type="region of interest" description="Disordered" evidence="12">
    <location>
        <begin position="332"/>
        <end position="365"/>
    </location>
</feature>
<dbReference type="Ensembl" id="ENSOKIT00005089230.1">
    <property type="protein sequence ID" value="ENSOKIP00005083595.1"/>
    <property type="gene ID" value="ENSOKIG00005036215.1"/>
</dbReference>
<evidence type="ECO:0000256" key="8">
    <source>
        <dbReference type="ARBA" id="ARBA00023030"/>
    </source>
</evidence>
<feature type="compositionally biased region" description="Low complexity" evidence="12">
    <location>
        <begin position="334"/>
        <end position="350"/>
    </location>
</feature>
<keyword evidence="3" id="KW-1003">Cell membrane</keyword>
<gene>
    <name evidence="16" type="primary">LOC109879813</name>
</gene>
<evidence type="ECO:0000313" key="17">
    <source>
        <dbReference type="Proteomes" id="UP000694557"/>
    </source>
</evidence>
<dbReference type="GeneTree" id="ENSGT00940000158778"/>
<keyword evidence="10" id="KW-1015">Disulfide bond</keyword>
<feature type="domain" description="Neuregulin C-terminal" evidence="14">
    <location>
        <begin position="267"/>
        <end position="594"/>
    </location>
</feature>
<feature type="domain" description="Neuregulin 2 N-terminal" evidence="15">
    <location>
        <begin position="30"/>
        <end position="118"/>
    </location>
</feature>
<evidence type="ECO:0000256" key="11">
    <source>
        <dbReference type="ARBA" id="ARBA00023180"/>
    </source>
</evidence>
<dbReference type="PROSITE" id="PS51257">
    <property type="entry name" value="PROKAR_LIPOPROTEIN"/>
    <property type="match status" value="1"/>
</dbReference>
<sequence>MRLDPVHFSMLVIGVSFACYAPSLNSLQDQAYRSAVVIEGEVRSSPENVSRDPYSVNVKVLDVWPVNSGGLEREQLVTVGDFGSEASCTTVEENHRYIFFMDPTGEPLVFKASFAPLDASGTDLKKDVESVLCEDCGKLCSVSNSMFSALLCLSLLPSFPPSLLPSLSHSLLWSLPPLICTPSSVSQPTIFSSLRPLLLWLVSPIRCPNDYTGDRCQKSVMAGFYKHLGIEFMEAEELYQRRVLTITGICVALLVVGMVCVAAYCKTKKQRKKMHGHLNQNQCVEQPNRMLANGPNHPGPGPEEIPMVDYISKNAPTTECSIIQHGPEESVNFSGSRMSTRSHHSSTVSHNSRHEERTWSIDRTDSMNSDFQSGALSSSVGTSKCSSPTCMEARAQRAAYWGCSEGASLQYGDSYDSLRDSPHSDRYVSALTTPARLSPVEFHYPPLSPQVPTFHITSPNTCHALALPPAAAAYHREDDQPLLRFPQPRRPRQPYLTESTGSLPSSPYRLPDDEAYETTQEYASSREPIRSRRRPRRNRLNGHFSQRAMGLRDYSSQSFSQSEEEEEEEEGHGESTPFLSMQNMNMEPCERGFCSLSNTDSSFYRPLYFDLL</sequence>
<feature type="transmembrane region" description="Helical" evidence="13">
    <location>
        <begin position="243"/>
        <end position="265"/>
    </location>
</feature>
<dbReference type="InterPro" id="IPR040180">
    <property type="entry name" value="Neuregulin"/>
</dbReference>
<comment type="subcellular location">
    <subcellularLocation>
        <location evidence="1">Cell membrane</location>
        <topology evidence="1">Single-pass type I membrane protein</topology>
    </subcellularLocation>
    <subcellularLocation>
        <location evidence="2">Secreted</location>
    </subcellularLocation>
</comment>